<dbReference type="InterPro" id="IPR012094">
    <property type="entry name" value="tRNA_Ile_lys_synt"/>
</dbReference>
<dbReference type="InterPro" id="IPR012796">
    <property type="entry name" value="Lysidine-tRNA-synth_C"/>
</dbReference>
<evidence type="ECO:0000256" key="8">
    <source>
        <dbReference type="HAMAP-Rule" id="MF_01161"/>
    </source>
</evidence>
<accession>A0ABW3CT76</accession>
<evidence type="ECO:0000313" key="10">
    <source>
        <dbReference type="EMBL" id="MFD0860873.1"/>
    </source>
</evidence>
<dbReference type="SUPFAM" id="SSF52402">
    <property type="entry name" value="Adenine nucleotide alpha hydrolases-like"/>
    <property type="match status" value="1"/>
</dbReference>
<dbReference type="Gene3D" id="3.40.50.620">
    <property type="entry name" value="HUPs"/>
    <property type="match status" value="1"/>
</dbReference>
<keyword evidence="11" id="KW-1185">Reference proteome</keyword>
<dbReference type="NCBIfam" id="TIGR02432">
    <property type="entry name" value="lysidine_TilS_N"/>
    <property type="match status" value="1"/>
</dbReference>
<comment type="domain">
    <text evidence="8">The N-terminal region contains the highly conserved SGGXDS motif, predicted to be a P-loop motif involved in ATP binding.</text>
</comment>
<organism evidence="10 11">
    <name type="scientific">Sungkyunkwania multivorans</name>
    <dbReference type="NCBI Taxonomy" id="1173618"/>
    <lineage>
        <taxon>Bacteria</taxon>
        <taxon>Pseudomonadati</taxon>
        <taxon>Bacteroidota</taxon>
        <taxon>Flavobacteriia</taxon>
        <taxon>Flavobacteriales</taxon>
        <taxon>Flavobacteriaceae</taxon>
        <taxon>Sungkyunkwania</taxon>
    </lineage>
</organism>
<dbReference type="EC" id="6.3.4.19" evidence="8"/>
<evidence type="ECO:0000259" key="9">
    <source>
        <dbReference type="SMART" id="SM00977"/>
    </source>
</evidence>
<dbReference type="InterPro" id="IPR012795">
    <property type="entry name" value="tRNA_Ile_lys_synt_N"/>
</dbReference>
<keyword evidence="4 8" id="KW-0819">tRNA processing</keyword>
<dbReference type="InterPro" id="IPR014729">
    <property type="entry name" value="Rossmann-like_a/b/a_fold"/>
</dbReference>
<dbReference type="Pfam" id="PF01171">
    <property type="entry name" value="ATP_bind_3"/>
    <property type="match status" value="1"/>
</dbReference>
<dbReference type="SMART" id="SM00977">
    <property type="entry name" value="TilS_C"/>
    <property type="match status" value="1"/>
</dbReference>
<gene>
    <name evidence="8 10" type="primary">tilS</name>
    <name evidence="10" type="ORF">ACFQ1M_01525</name>
</gene>
<evidence type="ECO:0000256" key="1">
    <source>
        <dbReference type="ARBA" id="ARBA00004496"/>
    </source>
</evidence>
<dbReference type="RefSeq" id="WP_386402822.1">
    <property type="nucleotide sequence ID" value="NZ_JBHTJH010000002.1"/>
</dbReference>
<dbReference type="HAMAP" id="MF_01161">
    <property type="entry name" value="tRNA_Ile_lys_synt"/>
    <property type="match status" value="1"/>
</dbReference>
<comment type="catalytic activity">
    <reaction evidence="7 8">
        <text>cytidine(34) in tRNA(Ile2) + L-lysine + ATP = lysidine(34) in tRNA(Ile2) + AMP + diphosphate + H(+)</text>
        <dbReference type="Rhea" id="RHEA:43744"/>
        <dbReference type="Rhea" id="RHEA-COMP:10625"/>
        <dbReference type="Rhea" id="RHEA-COMP:10670"/>
        <dbReference type="ChEBI" id="CHEBI:15378"/>
        <dbReference type="ChEBI" id="CHEBI:30616"/>
        <dbReference type="ChEBI" id="CHEBI:32551"/>
        <dbReference type="ChEBI" id="CHEBI:33019"/>
        <dbReference type="ChEBI" id="CHEBI:82748"/>
        <dbReference type="ChEBI" id="CHEBI:83665"/>
        <dbReference type="ChEBI" id="CHEBI:456215"/>
        <dbReference type="EC" id="6.3.4.19"/>
    </reaction>
</comment>
<dbReference type="CDD" id="cd01992">
    <property type="entry name" value="TilS_N"/>
    <property type="match status" value="1"/>
</dbReference>
<dbReference type="GO" id="GO:0032267">
    <property type="term" value="F:tRNA(Ile)-lysidine synthase activity"/>
    <property type="evidence" value="ECO:0007669"/>
    <property type="project" value="UniProtKB-EC"/>
</dbReference>
<dbReference type="SUPFAM" id="SSF56037">
    <property type="entry name" value="PheT/TilS domain"/>
    <property type="match status" value="1"/>
</dbReference>
<evidence type="ECO:0000256" key="3">
    <source>
        <dbReference type="ARBA" id="ARBA00022598"/>
    </source>
</evidence>
<comment type="caution">
    <text evidence="10">The sequence shown here is derived from an EMBL/GenBank/DDBJ whole genome shotgun (WGS) entry which is preliminary data.</text>
</comment>
<dbReference type="NCBIfam" id="TIGR02433">
    <property type="entry name" value="lysidine_TilS_C"/>
    <property type="match status" value="1"/>
</dbReference>
<feature type="binding site" evidence="8">
    <location>
        <begin position="26"/>
        <end position="31"/>
    </location>
    <ligand>
        <name>ATP</name>
        <dbReference type="ChEBI" id="CHEBI:30616"/>
    </ligand>
</feature>
<evidence type="ECO:0000256" key="2">
    <source>
        <dbReference type="ARBA" id="ARBA00022490"/>
    </source>
</evidence>
<reference evidence="11" key="1">
    <citation type="journal article" date="2019" name="Int. J. Syst. Evol. Microbiol.">
        <title>The Global Catalogue of Microorganisms (GCM) 10K type strain sequencing project: providing services to taxonomists for standard genome sequencing and annotation.</title>
        <authorList>
            <consortium name="The Broad Institute Genomics Platform"/>
            <consortium name="The Broad Institute Genome Sequencing Center for Infectious Disease"/>
            <person name="Wu L."/>
            <person name="Ma J."/>
        </authorList>
    </citation>
    <scope>NUCLEOTIDE SEQUENCE [LARGE SCALE GENOMIC DNA]</scope>
    <source>
        <strain evidence="11">CCUG 62952</strain>
    </source>
</reference>
<protein>
    <recommendedName>
        <fullName evidence="8">tRNA(Ile)-lysidine synthase</fullName>
        <ecNumber evidence="8">6.3.4.19</ecNumber>
    </recommendedName>
    <alternativeName>
        <fullName evidence="8">tRNA(Ile)-2-lysyl-cytidine synthase</fullName>
    </alternativeName>
    <alternativeName>
        <fullName evidence="8">tRNA(Ile)-lysidine synthetase</fullName>
    </alternativeName>
</protein>
<dbReference type="EMBL" id="JBHTJH010000002">
    <property type="protein sequence ID" value="MFD0860873.1"/>
    <property type="molecule type" value="Genomic_DNA"/>
</dbReference>
<dbReference type="PANTHER" id="PTHR43033">
    <property type="entry name" value="TRNA(ILE)-LYSIDINE SYNTHASE-RELATED"/>
    <property type="match status" value="1"/>
</dbReference>
<evidence type="ECO:0000256" key="7">
    <source>
        <dbReference type="ARBA" id="ARBA00048539"/>
    </source>
</evidence>
<sequence>MTDKFFKHIEDNFPFLHNGKLLVAVSGGLDSMVLAHLCIKAKLKIAIAHCNFKLRDADSDMDEEFVRAFAKKSGVQFFSANFDTASYAKKNKISVQMAARELRYQWFEEIAKESGFDHILTAHHADDVIETFLINLSRGAGLDGLTGIPAINDNIARPLLPFAREDILHYAKDQKLSWREDGSNAETKYLRNKIRHEIVPSLKELNPSFIHSFQRTLRYLNGSQALVAKHINEYKQVLFNREDGVYRIPISHLKNLNPRPAYLYELFKEFGFTEWDDVAALIDAQTGKQIFSKTHRLLKDRESLFIQEIQPKVRKRSFLIEDDESSTTKPINLKLESVAYVLAEGPRIAHLDKEKLKFPLTVRRWENGDYFYPAGMQGKKKLSKFFKDEKFSLIAKENQWLLCDAEHIVWVIGKRLDERFKVTKSTKQILKITYTP</sequence>
<keyword evidence="6 8" id="KW-0067">ATP-binding</keyword>
<keyword evidence="2 8" id="KW-0963">Cytoplasm</keyword>
<evidence type="ECO:0000256" key="6">
    <source>
        <dbReference type="ARBA" id="ARBA00022840"/>
    </source>
</evidence>
<comment type="subcellular location">
    <subcellularLocation>
        <location evidence="1 8">Cytoplasm</location>
    </subcellularLocation>
</comment>
<evidence type="ECO:0000313" key="11">
    <source>
        <dbReference type="Proteomes" id="UP001596978"/>
    </source>
</evidence>
<proteinExistence type="inferred from homology"/>
<keyword evidence="3 8" id="KW-0436">Ligase</keyword>
<keyword evidence="5 8" id="KW-0547">Nucleotide-binding</keyword>
<dbReference type="PANTHER" id="PTHR43033:SF1">
    <property type="entry name" value="TRNA(ILE)-LYSIDINE SYNTHASE-RELATED"/>
    <property type="match status" value="1"/>
</dbReference>
<feature type="domain" description="Lysidine-tRNA(Ile) synthetase C-terminal" evidence="9">
    <location>
        <begin position="360"/>
        <end position="432"/>
    </location>
</feature>
<dbReference type="Pfam" id="PF11734">
    <property type="entry name" value="TilS_C"/>
    <property type="match status" value="1"/>
</dbReference>
<evidence type="ECO:0000256" key="4">
    <source>
        <dbReference type="ARBA" id="ARBA00022694"/>
    </source>
</evidence>
<comment type="function">
    <text evidence="8">Ligates lysine onto the cytidine present at position 34 of the AUA codon-specific tRNA(Ile) that contains the anticodon CAU, in an ATP-dependent manner. Cytidine is converted to lysidine, thus changing the amino acid specificity of the tRNA from methionine to isoleucine.</text>
</comment>
<name>A0ABW3CT76_9FLAO</name>
<comment type="similarity">
    <text evidence="8">Belongs to the tRNA(Ile)-lysidine synthase family.</text>
</comment>
<dbReference type="Proteomes" id="UP001596978">
    <property type="component" value="Unassembled WGS sequence"/>
</dbReference>
<evidence type="ECO:0000256" key="5">
    <source>
        <dbReference type="ARBA" id="ARBA00022741"/>
    </source>
</evidence>
<dbReference type="InterPro" id="IPR011063">
    <property type="entry name" value="TilS/TtcA_N"/>
</dbReference>